<dbReference type="KEGG" id="hsin:KDQ40_14755"/>
<proteinExistence type="predicted"/>
<name>A0A8T8KCI8_9EURY</name>
<feature type="compositionally biased region" description="Basic and acidic residues" evidence="1">
    <location>
        <begin position="182"/>
        <end position="197"/>
    </location>
</feature>
<evidence type="ECO:0000313" key="2">
    <source>
        <dbReference type="EMBL" id="QUJ71931.1"/>
    </source>
</evidence>
<evidence type="ECO:0000313" key="3">
    <source>
        <dbReference type="Proteomes" id="UP000682967"/>
    </source>
</evidence>
<evidence type="ECO:0000256" key="1">
    <source>
        <dbReference type="SAM" id="MobiDB-lite"/>
    </source>
</evidence>
<feature type="region of interest" description="Disordered" evidence="1">
    <location>
        <begin position="182"/>
        <end position="205"/>
    </location>
</feature>
<protein>
    <submittedName>
        <fullName evidence="2">Uncharacterized protein</fullName>
    </submittedName>
</protein>
<dbReference type="EMBL" id="CP073366">
    <property type="protein sequence ID" value="QUJ71931.1"/>
    <property type="molecule type" value="Genomic_DNA"/>
</dbReference>
<dbReference type="RefSeq" id="WP_211552506.1">
    <property type="nucleotide sequence ID" value="NZ_CP073366.1"/>
</dbReference>
<sequence>MKIDSLDIEEFASGEHRGKTVENIRGESLLFRGGSRTGKTLTFNAILYNLLGARHTVDLATGRQNEVEIGFTDESRFFRGNPEAEYEDGEYLLTGAEASDVFGDKIGDPSLVKSHFVHSHIGKMPLDQLSRSNRVSLVRKVTNEDLRERLSRFERAEEQLNHLVIEAEDEERRISEDLDEVERKVGDLESQKEKYEQRSSVADCW</sequence>
<accession>A0A8T8KCI8</accession>
<dbReference type="Proteomes" id="UP000682967">
    <property type="component" value="Chromosome"/>
</dbReference>
<organism evidence="2 3">
    <name type="scientific">Haloarcula marismortui ATCC 33800</name>
    <dbReference type="NCBI Taxonomy" id="662476"/>
    <lineage>
        <taxon>Archaea</taxon>
        <taxon>Methanobacteriati</taxon>
        <taxon>Methanobacteriota</taxon>
        <taxon>Stenosarchaea group</taxon>
        <taxon>Halobacteria</taxon>
        <taxon>Halobacteriales</taxon>
        <taxon>Haloarculaceae</taxon>
        <taxon>Haloarcula</taxon>
    </lineage>
</organism>
<dbReference type="GeneID" id="64824241"/>
<reference evidence="2" key="1">
    <citation type="submission" date="2021-04" db="EMBL/GenBank/DDBJ databases">
        <title>Complete Genome sequence and Methylome Analysis of the Haloarchaeon Haloarcula sinaiiensis.</title>
        <authorList>
            <person name="Fomenkov A."/>
            <person name="DasSarma P."/>
            <person name="DasSarma S."/>
            <person name="Roberts R.J."/>
        </authorList>
    </citation>
    <scope>NUCLEOTIDE SEQUENCE</scope>
    <source>
        <strain evidence="2">ATCC 33800</strain>
    </source>
</reference>
<dbReference type="AlphaFoldDB" id="A0A8T8KCI8"/>
<gene>
    <name evidence="2" type="ORF">KDQ40_14755</name>
</gene>